<dbReference type="InterPro" id="IPR019987">
    <property type="entry name" value="GTP-bd_ribosome_bio_YsxC"/>
</dbReference>
<evidence type="ECO:0000256" key="1">
    <source>
        <dbReference type="ARBA" id="ARBA00001946"/>
    </source>
</evidence>
<evidence type="ECO:0000256" key="8">
    <source>
        <dbReference type="ARBA" id="ARBA00023210"/>
    </source>
</evidence>
<evidence type="ECO:0000256" key="3">
    <source>
        <dbReference type="ARBA" id="ARBA00022618"/>
    </source>
</evidence>
<keyword evidence="9 10" id="KW-0131">Cell cycle</keyword>
<dbReference type="InterPro" id="IPR030393">
    <property type="entry name" value="G_ENGB_dom"/>
</dbReference>
<evidence type="ECO:0000313" key="13">
    <source>
        <dbReference type="Proteomes" id="UP000183954"/>
    </source>
</evidence>
<reference evidence="13" key="1">
    <citation type="submission" date="2016-11" db="EMBL/GenBank/DDBJ databases">
        <authorList>
            <person name="Varghese N."/>
            <person name="Submissions S."/>
        </authorList>
    </citation>
    <scope>NUCLEOTIDE SEQUENCE [LARGE SCALE GENOMIC DNA]</scope>
    <source>
        <strain evidence="13">DSM 15449</strain>
    </source>
</reference>
<keyword evidence="3 10" id="KW-0132">Cell division</keyword>
<dbReference type="CDD" id="cd01876">
    <property type="entry name" value="YihA_EngB"/>
    <property type="match status" value="1"/>
</dbReference>
<dbReference type="GO" id="GO:0046872">
    <property type="term" value="F:metal ion binding"/>
    <property type="evidence" value="ECO:0007669"/>
    <property type="project" value="UniProtKB-KW"/>
</dbReference>
<dbReference type="GO" id="GO:0005829">
    <property type="term" value="C:cytosol"/>
    <property type="evidence" value="ECO:0007669"/>
    <property type="project" value="TreeGrafter"/>
</dbReference>
<protein>
    <recommendedName>
        <fullName evidence="10">Probable GTP-binding protein EngB</fullName>
    </recommendedName>
</protein>
<keyword evidence="5 10" id="KW-0547">Nucleotide-binding</keyword>
<evidence type="ECO:0000256" key="5">
    <source>
        <dbReference type="ARBA" id="ARBA00022741"/>
    </source>
</evidence>
<dbReference type="GO" id="GO:0000917">
    <property type="term" value="P:division septum assembly"/>
    <property type="evidence" value="ECO:0007669"/>
    <property type="project" value="UniProtKB-KW"/>
</dbReference>
<dbReference type="EMBL" id="FQXJ01000003">
    <property type="protein sequence ID" value="SHH35352.1"/>
    <property type="molecule type" value="Genomic_DNA"/>
</dbReference>
<dbReference type="PANTHER" id="PTHR11649:SF13">
    <property type="entry name" value="ENGB-TYPE G DOMAIN-CONTAINING PROTEIN"/>
    <property type="match status" value="1"/>
</dbReference>
<dbReference type="InterPro" id="IPR006073">
    <property type="entry name" value="GTP-bd"/>
</dbReference>
<gene>
    <name evidence="10" type="primary">engB</name>
    <name evidence="12" type="ORF">SAMN02746098_00791</name>
</gene>
<evidence type="ECO:0000256" key="10">
    <source>
        <dbReference type="HAMAP-Rule" id="MF_00321"/>
    </source>
</evidence>
<evidence type="ECO:0000256" key="4">
    <source>
        <dbReference type="ARBA" id="ARBA00022723"/>
    </source>
</evidence>
<evidence type="ECO:0000256" key="9">
    <source>
        <dbReference type="ARBA" id="ARBA00023306"/>
    </source>
</evidence>
<dbReference type="RefSeq" id="WP_073028004.1">
    <property type="nucleotide sequence ID" value="NZ_FQXJ01000003.1"/>
</dbReference>
<dbReference type="SUPFAM" id="SSF52540">
    <property type="entry name" value="P-loop containing nucleoside triphosphate hydrolases"/>
    <property type="match status" value="1"/>
</dbReference>
<evidence type="ECO:0000256" key="6">
    <source>
        <dbReference type="ARBA" id="ARBA00022842"/>
    </source>
</evidence>
<feature type="domain" description="EngB-type G" evidence="11">
    <location>
        <begin position="23"/>
        <end position="196"/>
    </location>
</feature>
<keyword evidence="13" id="KW-1185">Reference proteome</keyword>
<evidence type="ECO:0000256" key="7">
    <source>
        <dbReference type="ARBA" id="ARBA00023134"/>
    </source>
</evidence>
<keyword evidence="6" id="KW-0460">Magnesium</keyword>
<dbReference type="HAMAP" id="MF_00321">
    <property type="entry name" value="GTPase_EngB"/>
    <property type="match status" value="1"/>
</dbReference>
<dbReference type="FunFam" id="3.40.50.300:FF:000098">
    <property type="entry name" value="Probable GTP-binding protein EngB"/>
    <property type="match status" value="1"/>
</dbReference>
<accession>A0A1M5S9N9</accession>
<dbReference type="AlphaFoldDB" id="A0A1M5S9N9"/>
<keyword evidence="4" id="KW-0479">Metal-binding</keyword>
<comment type="cofactor">
    <cofactor evidence="1">
        <name>Mg(2+)</name>
        <dbReference type="ChEBI" id="CHEBI:18420"/>
    </cofactor>
</comment>
<dbReference type="GO" id="GO:0005525">
    <property type="term" value="F:GTP binding"/>
    <property type="evidence" value="ECO:0007669"/>
    <property type="project" value="UniProtKB-UniRule"/>
</dbReference>
<dbReference type="PANTHER" id="PTHR11649">
    <property type="entry name" value="MSS1/TRME-RELATED GTP-BINDING PROTEIN"/>
    <property type="match status" value="1"/>
</dbReference>
<evidence type="ECO:0000313" key="12">
    <source>
        <dbReference type="EMBL" id="SHH35352.1"/>
    </source>
</evidence>
<dbReference type="Gene3D" id="3.40.50.300">
    <property type="entry name" value="P-loop containing nucleotide triphosphate hydrolases"/>
    <property type="match status" value="1"/>
</dbReference>
<comment type="function">
    <text evidence="10">Necessary for normal cell division and for the maintenance of normal septation.</text>
</comment>
<dbReference type="Proteomes" id="UP000183954">
    <property type="component" value="Unassembled WGS sequence"/>
</dbReference>
<keyword evidence="7 10" id="KW-0342">GTP-binding</keyword>
<evidence type="ECO:0000256" key="2">
    <source>
        <dbReference type="ARBA" id="ARBA00009638"/>
    </source>
</evidence>
<evidence type="ECO:0000259" key="11">
    <source>
        <dbReference type="PROSITE" id="PS51706"/>
    </source>
</evidence>
<keyword evidence="8 10" id="KW-0717">Septation</keyword>
<dbReference type="STRING" id="1121420.SAMN02746098_00791"/>
<dbReference type="Pfam" id="PF01926">
    <property type="entry name" value="MMR_HSR1"/>
    <property type="match status" value="1"/>
</dbReference>
<dbReference type="InterPro" id="IPR027417">
    <property type="entry name" value="P-loop_NTPase"/>
</dbReference>
<organism evidence="12 13">
    <name type="scientific">Desulfosporosinus lacus DSM 15449</name>
    <dbReference type="NCBI Taxonomy" id="1121420"/>
    <lineage>
        <taxon>Bacteria</taxon>
        <taxon>Bacillati</taxon>
        <taxon>Bacillota</taxon>
        <taxon>Clostridia</taxon>
        <taxon>Eubacteriales</taxon>
        <taxon>Desulfitobacteriaceae</taxon>
        <taxon>Desulfosporosinus</taxon>
    </lineage>
</organism>
<proteinExistence type="inferred from homology"/>
<sequence>MIVIKKAEYVASAVKYEQYPVDGLPEIAMAGRSNVGKSSLINSFLGRRNLARTGNTPGKTQTLNFYRVNDGWFLVDLPGYGYAKVAKTVNAQWGPMMEHYLKKREPLRAVIQIVDIRHAPSVEDIEMQQWLRTMQVPTMIVATKVDKIARGQWAKHLKVIAKALDIQDVSLILPFSAQSGVGKTELNEAIEEILGLNQESAAEAAKSDS</sequence>
<dbReference type="NCBIfam" id="TIGR03598">
    <property type="entry name" value="GTPase_YsxC"/>
    <property type="match status" value="1"/>
</dbReference>
<comment type="similarity">
    <text evidence="2 10">Belongs to the TRAFAC class TrmE-Era-EngA-EngB-Septin-like GTPase superfamily. EngB GTPase family.</text>
</comment>
<dbReference type="OrthoDB" id="9804921at2"/>
<name>A0A1M5S9N9_9FIRM</name>
<dbReference type="PROSITE" id="PS51706">
    <property type="entry name" value="G_ENGB"/>
    <property type="match status" value="1"/>
</dbReference>